<evidence type="ECO:0008006" key="4">
    <source>
        <dbReference type="Google" id="ProtNLM"/>
    </source>
</evidence>
<comment type="caution">
    <text evidence="2">The sequence shown here is derived from an EMBL/GenBank/DDBJ whole genome shotgun (WGS) entry which is preliminary data.</text>
</comment>
<reference evidence="2 3" key="1">
    <citation type="submission" date="2020-08" db="EMBL/GenBank/DDBJ databases">
        <title>Sequencing the genomes of 1000 actinobacteria strains.</title>
        <authorList>
            <person name="Klenk H.-P."/>
        </authorList>
    </citation>
    <scope>NUCLEOTIDE SEQUENCE [LARGE SCALE GENOMIC DNA]</scope>
    <source>
        <strain evidence="2 3">DSM 105498</strain>
    </source>
</reference>
<dbReference type="RefSeq" id="WP_183591490.1">
    <property type="nucleotide sequence ID" value="NZ_JACHWR010000001.1"/>
</dbReference>
<keyword evidence="3" id="KW-1185">Reference proteome</keyword>
<proteinExistence type="predicted"/>
<feature type="transmembrane region" description="Helical" evidence="1">
    <location>
        <begin position="6"/>
        <end position="27"/>
    </location>
</feature>
<sequence length="158" mass="16736">MRIHYVPTVLLLGSALVLLLVAGGLLLKGQVVRRTAQRFRARAVAVRATVVGLEAKDLSLGGEPDTRYFPRVSFVPDGAAGPVEAQTLTDVPAPPPRVGDELDVAYDPERPERVDVAATQGGLEGAGRTWFVLGYGVLLLALGVAAAWLVLVLVVWTS</sequence>
<protein>
    <recommendedName>
        <fullName evidence="4">DUF3592 domain-containing protein</fullName>
    </recommendedName>
</protein>
<dbReference type="Proteomes" id="UP000589626">
    <property type="component" value="Unassembled WGS sequence"/>
</dbReference>
<keyword evidence="1" id="KW-0472">Membrane</keyword>
<feature type="transmembrane region" description="Helical" evidence="1">
    <location>
        <begin position="130"/>
        <end position="156"/>
    </location>
</feature>
<dbReference type="AlphaFoldDB" id="A0A7W4VUM0"/>
<accession>A0A7W4VUM0</accession>
<dbReference type="EMBL" id="JACHWR010000001">
    <property type="protein sequence ID" value="MBB3041607.1"/>
    <property type="molecule type" value="Genomic_DNA"/>
</dbReference>
<evidence type="ECO:0000313" key="2">
    <source>
        <dbReference type="EMBL" id="MBB3041607.1"/>
    </source>
</evidence>
<keyword evidence="1" id="KW-0812">Transmembrane</keyword>
<name>A0A7W4VUM0_9ACTN</name>
<gene>
    <name evidence="2" type="ORF">FHU40_001408</name>
</gene>
<evidence type="ECO:0000256" key="1">
    <source>
        <dbReference type="SAM" id="Phobius"/>
    </source>
</evidence>
<organism evidence="2 3">
    <name type="scientific">Nocardioides soli</name>
    <dbReference type="NCBI Taxonomy" id="1036020"/>
    <lineage>
        <taxon>Bacteria</taxon>
        <taxon>Bacillati</taxon>
        <taxon>Actinomycetota</taxon>
        <taxon>Actinomycetes</taxon>
        <taxon>Propionibacteriales</taxon>
        <taxon>Nocardioidaceae</taxon>
        <taxon>Nocardioides</taxon>
    </lineage>
</organism>
<evidence type="ECO:0000313" key="3">
    <source>
        <dbReference type="Proteomes" id="UP000589626"/>
    </source>
</evidence>
<keyword evidence="1" id="KW-1133">Transmembrane helix</keyword>